<evidence type="ECO:0000259" key="8">
    <source>
        <dbReference type="PROSITE" id="PS51456"/>
    </source>
</evidence>
<evidence type="ECO:0000256" key="6">
    <source>
        <dbReference type="PROSITE-ProRule" id="PRU00782"/>
    </source>
</evidence>
<dbReference type="InterPro" id="IPR036961">
    <property type="entry name" value="Kinesin_motor_dom_sf"/>
</dbReference>
<dbReference type="InterPro" id="IPR027417">
    <property type="entry name" value="P-loop_NTPase"/>
</dbReference>
<dbReference type="GO" id="GO:0051015">
    <property type="term" value="F:actin filament binding"/>
    <property type="evidence" value="ECO:0007669"/>
    <property type="project" value="TreeGrafter"/>
</dbReference>
<accession>A0AAE2C3C1</accession>
<comment type="similarity">
    <text evidence="6">Belongs to the TRAFAC class myosin-kinesin ATPase superfamily. Myosin family.</text>
</comment>
<evidence type="ECO:0000256" key="2">
    <source>
        <dbReference type="ARBA" id="ARBA00022840"/>
    </source>
</evidence>
<keyword evidence="3 6" id="KW-0518">Myosin</keyword>
<keyword evidence="1" id="KW-0547">Nucleotide-binding</keyword>
<feature type="domain" description="Myosin motor" evidence="8">
    <location>
        <begin position="1"/>
        <end position="260"/>
    </location>
</feature>
<reference evidence="9" key="1">
    <citation type="submission" date="2020-06" db="EMBL/GenBank/DDBJ databases">
        <authorList>
            <person name="Li T."/>
            <person name="Hu X."/>
            <person name="Zhang T."/>
            <person name="Song X."/>
            <person name="Zhang H."/>
            <person name="Dai N."/>
            <person name="Sheng W."/>
            <person name="Hou X."/>
            <person name="Wei L."/>
        </authorList>
    </citation>
    <scope>NUCLEOTIDE SEQUENCE</scope>
    <source>
        <strain evidence="9">K16</strain>
        <tissue evidence="9">Leaf</tissue>
    </source>
</reference>
<dbReference type="Proteomes" id="UP001289374">
    <property type="component" value="Unassembled WGS sequence"/>
</dbReference>
<keyword evidence="10" id="KW-1185">Reference proteome</keyword>
<dbReference type="PANTHER" id="PTHR13140">
    <property type="entry name" value="MYOSIN"/>
    <property type="match status" value="1"/>
</dbReference>
<dbReference type="GO" id="GO:0005524">
    <property type="term" value="F:ATP binding"/>
    <property type="evidence" value="ECO:0007669"/>
    <property type="project" value="UniProtKB-KW"/>
</dbReference>
<reference evidence="9" key="2">
    <citation type="journal article" date="2024" name="Plant">
        <title>Genomic evolution and insights into agronomic trait innovations of Sesamum species.</title>
        <authorList>
            <person name="Miao H."/>
            <person name="Wang L."/>
            <person name="Qu L."/>
            <person name="Liu H."/>
            <person name="Sun Y."/>
            <person name="Le M."/>
            <person name="Wang Q."/>
            <person name="Wei S."/>
            <person name="Zheng Y."/>
            <person name="Lin W."/>
            <person name="Duan Y."/>
            <person name="Cao H."/>
            <person name="Xiong S."/>
            <person name="Wang X."/>
            <person name="Wei L."/>
            <person name="Li C."/>
            <person name="Ma Q."/>
            <person name="Ju M."/>
            <person name="Zhao R."/>
            <person name="Li G."/>
            <person name="Mu C."/>
            <person name="Tian Q."/>
            <person name="Mei H."/>
            <person name="Zhang T."/>
            <person name="Gao T."/>
            <person name="Zhang H."/>
        </authorList>
    </citation>
    <scope>NUCLEOTIDE SEQUENCE</scope>
    <source>
        <strain evidence="9">K16</strain>
    </source>
</reference>
<evidence type="ECO:0000256" key="3">
    <source>
        <dbReference type="ARBA" id="ARBA00023123"/>
    </source>
</evidence>
<feature type="compositionally biased region" description="Gly residues" evidence="7">
    <location>
        <begin position="219"/>
        <end position="228"/>
    </location>
</feature>
<evidence type="ECO:0000256" key="5">
    <source>
        <dbReference type="ARBA" id="ARBA00023203"/>
    </source>
</evidence>
<gene>
    <name evidence="9" type="ORF">Sango_0300500</name>
</gene>
<organism evidence="9 10">
    <name type="scientific">Sesamum angolense</name>
    <dbReference type="NCBI Taxonomy" id="2727404"/>
    <lineage>
        <taxon>Eukaryota</taxon>
        <taxon>Viridiplantae</taxon>
        <taxon>Streptophyta</taxon>
        <taxon>Embryophyta</taxon>
        <taxon>Tracheophyta</taxon>
        <taxon>Spermatophyta</taxon>
        <taxon>Magnoliopsida</taxon>
        <taxon>eudicotyledons</taxon>
        <taxon>Gunneridae</taxon>
        <taxon>Pentapetalae</taxon>
        <taxon>asterids</taxon>
        <taxon>lamiids</taxon>
        <taxon>Lamiales</taxon>
        <taxon>Pedaliaceae</taxon>
        <taxon>Sesamum</taxon>
    </lineage>
</organism>
<feature type="compositionally biased region" description="Gly residues" evidence="7">
    <location>
        <begin position="250"/>
        <end position="260"/>
    </location>
</feature>
<evidence type="ECO:0000256" key="7">
    <source>
        <dbReference type="SAM" id="MobiDB-lite"/>
    </source>
</evidence>
<dbReference type="GO" id="GO:0005737">
    <property type="term" value="C:cytoplasm"/>
    <property type="evidence" value="ECO:0007669"/>
    <property type="project" value="TreeGrafter"/>
</dbReference>
<dbReference type="PANTHER" id="PTHR13140:SF807">
    <property type="entry name" value="MYOSIN-9-LIKE ISOFORM X1"/>
    <property type="match status" value="1"/>
</dbReference>
<keyword evidence="5 6" id="KW-0009">Actin-binding</keyword>
<keyword evidence="4" id="KW-0505">Motor protein</keyword>
<dbReference type="GO" id="GO:0007015">
    <property type="term" value="P:actin filament organization"/>
    <property type="evidence" value="ECO:0007669"/>
    <property type="project" value="TreeGrafter"/>
</dbReference>
<protein>
    <submittedName>
        <fullName evidence="9">Myosin-11</fullName>
    </submittedName>
</protein>
<evidence type="ECO:0000256" key="4">
    <source>
        <dbReference type="ARBA" id="ARBA00023175"/>
    </source>
</evidence>
<dbReference type="PROSITE" id="PS51456">
    <property type="entry name" value="MYOSIN_MOTOR"/>
    <property type="match status" value="1"/>
</dbReference>
<name>A0AAE2C3C1_9LAMI</name>
<dbReference type="Pfam" id="PF00063">
    <property type="entry name" value="Myosin_head"/>
    <property type="match status" value="1"/>
</dbReference>
<dbReference type="GO" id="GO:0016459">
    <property type="term" value="C:myosin complex"/>
    <property type="evidence" value="ECO:0007669"/>
    <property type="project" value="UniProtKB-KW"/>
</dbReference>
<proteinExistence type="inferred from homology"/>
<feature type="region of interest" description="Disordered" evidence="7">
    <location>
        <begin position="219"/>
        <end position="260"/>
    </location>
</feature>
<sequence>MADLLTGGILIAINPFQRLPHLYDTHMMEQYKGAPFGELSPHVFGYCRYAYRAMINEGKSNSILSNPVLEAFGNAKTVRNNNSRHTGEVNYSISSLRVICASSQVSIFEGIAYGVTVLQSRHRGRIGRRERAVEEGFESRGSGQDVKERGMDVGRNGLEVDRKPSSARKIVKQVGGGSERRGLGMRTRAGWGRQWAGGGAPPRAAAGRRVIVCSNDLGRVGGARGAGGRSPRQLWAPRRVTGRQRAQSWGGAGEGGLAGR</sequence>
<evidence type="ECO:0000313" key="10">
    <source>
        <dbReference type="Proteomes" id="UP001289374"/>
    </source>
</evidence>
<comment type="caution">
    <text evidence="6">Lacks conserved residue(s) required for the propagation of feature annotation.</text>
</comment>
<keyword evidence="2" id="KW-0067">ATP-binding</keyword>
<dbReference type="SUPFAM" id="SSF52540">
    <property type="entry name" value="P-loop containing nucleoside triphosphate hydrolases"/>
    <property type="match status" value="1"/>
</dbReference>
<dbReference type="GO" id="GO:0000146">
    <property type="term" value="F:microfilament motor activity"/>
    <property type="evidence" value="ECO:0007669"/>
    <property type="project" value="TreeGrafter"/>
</dbReference>
<dbReference type="AlphaFoldDB" id="A0AAE2C3C1"/>
<dbReference type="EMBL" id="JACGWL010000002">
    <property type="protein sequence ID" value="KAK4407195.1"/>
    <property type="molecule type" value="Genomic_DNA"/>
</dbReference>
<evidence type="ECO:0000256" key="1">
    <source>
        <dbReference type="ARBA" id="ARBA00022741"/>
    </source>
</evidence>
<dbReference type="InterPro" id="IPR001609">
    <property type="entry name" value="Myosin_head_motor_dom-like"/>
</dbReference>
<dbReference type="Gene3D" id="3.40.850.10">
    <property type="entry name" value="Kinesin motor domain"/>
    <property type="match status" value="2"/>
</dbReference>
<comment type="caution">
    <text evidence="9">The sequence shown here is derived from an EMBL/GenBank/DDBJ whole genome shotgun (WGS) entry which is preliminary data.</text>
</comment>
<dbReference type="GO" id="GO:0016020">
    <property type="term" value="C:membrane"/>
    <property type="evidence" value="ECO:0007669"/>
    <property type="project" value="TreeGrafter"/>
</dbReference>
<evidence type="ECO:0000313" key="9">
    <source>
        <dbReference type="EMBL" id="KAK4407195.1"/>
    </source>
</evidence>